<proteinExistence type="predicted"/>
<reference evidence="3" key="1">
    <citation type="journal article" date="2016" name="Nature">
        <title>Genome evolution in the allotetraploid frog Xenopus laevis.</title>
        <authorList>
            <person name="Session A.M."/>
            <person name="Uno Y."/>
            <person name="Kwon T."/>
            <person name="Chapman J.A."/>
            <person name="Toyoda A."/>
            <person name="Takahashi S."/>
            <person name="Fukui A."/>
            <person name="Hikosaka A."/>
            <person name="Suzuki A."/>
            <person name="Kondo M."/>
            <person name="van Heeringen S.J."/>
            <person name="Quigley I."/>
            <person name="Heinz S."/>
            <person name="Ogino H."/>
            <person name="Ochi H."/>
            <person name="Hellsten U."/>
            <person name="Lyons J.B."/>
            <person name="Simakov O."/>
            <person name="Putnam N."/>
            <person name="Stites J."/>
            <person name="Kuroki Y."/>
            <person name="Tanaka T."/>
            <person name="Michiue T."/>
            <person name="Watanabe M."/>
            <person name="Bogdanovic O."/>
            <person name="Lister R."/>
            <person name="Georgiou G."/>
            <person name="Paranjpe S.S."/>
            <person name="van Kruijsbergen I."/>
            <person name="Shu S."/>
            <person name="Carlson J."/>
            <person name="Kinoshita T."/>
            <person name="Ohta Y."/>
            <person name="Mawaribuchi S."/>
            <person name="Jenkins J."/>
            <person name="Grimwood J."/>
            <person name="Schmutz J."/>
            <person name="Mitros T."/>
            <person name="Mozaffari S.V."/>
            <person name="Suzuki Y."/>
            <person name="Haramoto Y."/>
            <person name="Yamamoto T.S."/>
            <person name="Takagi C."/>
            <person name="Heald R."/>
            <person name="Miller K."/>
            <person name="Haudenschild C."/>
            <person name="Kitzman J."/>
            <person name="Nakayama T."/>
            <person name="Izutsu Y."/>
            <person name="Robert J."/>
            <person name="Fortriede J."/>
            <person name="Burns K."/>
            <person name="Lotay V."/>
            <person name="Karimi K."/>
            <person name="Yasuoka Y."/>
            <person name="Dichmann D.S."/>
            <person name="Flajnik M.F."/>
            <person name="Houston D.W."/>
            <person name="Shendure J."/>
            <person name="DuPasquier L."/>
            <person name="Vize P.D."/>
            <person name="Zorn A.M."/>
            <person name="Ito M."/>
            <person name="Marcotte E.M."/>
            <person name="Wallingford J.B."/>
            <person name="Ito Y."/>
            <person name="Asashima M."/>
            <person name="Ueno N."/>
            <person name="Matsuda Y."/>
            <person name="Veenstra G.J."/>
            <person name="Fujiyama A."/>
            <person name="Harland R.M."/>
            <person name="Taira M."/>
            <person name="Rokhsar D.S."/>
        </authorList>
    </citation>
    <scope>NUCLEOTIDE SEQUENCE [LARGE SCALE GENOMIC DNA]</scope>
    <source>
        <strain evidence="3">J</strain>
    </source>
</reference>
<accession>A0A974DL98</accession>
<sequence>MCIESDLLTIHLLHAAKTLIPRWWKSPQHPSHAEWMALVTAGWGWKVSSHKTVTSSGSQGTRRRQRGWGSSSGTWGKFSVEQTFPRKL</sequence>
<dbReference type="Proteomes" id="UP000694892">
    <property type="component" value="Chromosome 2S"/>
</dbReference>
<feature type="region of interest" description="Disordered" evidence="1">
    <location>
        <begin position="51"/>
        <end position="88"/>
    </location>
</feature>
<name>A0A974DL98_XENLA</name>
<protein>
    <submittedName>
        <fullName evidence="2">Uncharacterized protein</fullName>
    </submittedName>
</protein>
<dbReference type="EMBL" id="CM004469">
    <property type="protein sequence ID" value="OCT92826.1"/>
    <property type="molecule type" value="Genomic_DNA"/>
</dbReference>
<organism evidence="2 3">
    <name type="scientific">Xenopus laevis</name>
    <name type="common">African clawed frog</name>
    <dbReference type="NCBI Taxonomy" id="8355"/>
    <lineage>
        <taxon>Eukaryota</taxon>
        <taxon>Metazoa</taxon>
        <taxon>Chordata</taxon>
        <taxon>Craniata</taxon>
        <taxon>Vertebrata</taxon>
        <taxon>Euteleostomi</taxon>
        <taxon>Amphibia</taxon>
        <taxon>Batrachia</taxon>
        <taxon>Anura</taxon>
        <taxon>Pipoidea</taxon>
        <taxon>Pipidae</taxon>
        <taxon>Xenopodinae</taxon>
        <taxon>Xenopus</taxon>
        <taxon>Xenopus</taxon>
    </lineage>
</organism>
<evidence type="ECO:0000256" key="1">
    <source>
        <dbReference type="SAM" id="MobiDB-lite"/>
    </source>
</evidence>
<feature type="compositionally biased region" description="Low complexity" evidence="1">
    <location>
        <begin position="67"/>
        <end position="76"/>
    </location>
</feature>
<evidence type="ECO:0000313" key="2">
    <source>
        <dbReference type="EMBL" id="OCT92826.1"/>
    </source>
</evidence>
<dbReference type="AlphaFoldDB" id="A0A974DL98"/>
<gene>
    <name evidence="2" type="ORF">XELAEV_18015889mg</name>
</gene>
<evidence type="ECO:0000313" key="3">
    <source>
        <dbReference type="Proteomes" id="UP000694892"/>
    </source>
</evidence>